<proteinExistence type="predicted"/>
<name>A0A9Q1H6X9_HOLLE</name>
<gene>
    <name evidence="2" type="ORF">HOLleu_22118</name>
</gene>
<evidence type="ECO:0000313" key="3">
    <source>
        <dbReference type="Proteomes" id="UP001152320"/>
    </source>
</evidence>
<organism evidence="2 3">
    <name type="scientific">Holothuria leucospilota</name>
    <name type="common">Black long sea cucumber</name>
    <name type="synonym">Mertensiothuria leucospilota</name>
    <dbReference type="NCBI Taxonomy" id="206669"/>
    <lineage>
        <taxon>Eukaryota</taxon>
        <taxon>Metazoa</taxon>
        <taxon>Echinodermata</taxon>
        <taxon>Eleutherozoa</taxon>
        <taxon>Echinozoa</taxon>
        <taxon>Holothuroidea</taxon>
        <taxon>Aspidochirotacea</taxon>
        <taxon>Aspidochirotida</taxon>
        <taxon>Holothuriidae</taxon>
        <taxon>Holothuria</taxon>
    </lineage>
</organism>
<dbReference type="Proteomes" id="UP001152320">
    <property type="component" value="Chromosome 10"/>
</dbReference>
<feature type="region of interest" description="Disordered" evidence="1">
    <location>
        <begin position="39"/>
        <end position="62"/>
    </location>
</feature>
<evidence type="ECO:0000256" key="1">
    <source>
        <dbReference type="SAM" id="MobiDB-lite"/>
    </source>
</evidence>
<comment type="caution">
    <text evidence="2">The sequence shown here is derived from an EMBL/GenBank/DDBJ whole genome shotgun (WGS) entry which is preliminary data.</text>
</comment>
<accession>A0A9Q1H6X9</accession>
<protein>
    <submittedName>
        <fullName evidence="2">Uncharacterized protein</fullName>
    </submittedName>
</protein>
<evidence type="ECO:0000313" key="2">
    <source>
        <dbReference type="EMBL" id="KAJ8035038.1"/>
    </source>
</evidence>
<dbReference type="EMBL" id="JAIZAY010000010">
    <property type="protein sequence ID" value="KAJ8035038.1"/>
    <property type="molecule type" value="Genomic_DNA"/>
</dbReference>
<keyword evidence="3" id="KW-1185">Reference proteome</keyword>
<reference evidence="2" key="1">
    <citation type="submission" date="2021-10" db="EMBL/GenBank/DDBJ databases">
        <title>Tropical sea cucumber genome reveals ecological adaptation and Cuvierian tubules defense mechanism.</title>
        <authorList>
            <person name="Chen T."/>
        </authorList>
    </citation>
    <scope>NUCLEOTIDE SEQUENCE</scope>
    <source>
        <strain evidence="2">Nanhai2018</strain>
        <tissue evidence="2">Muscle</tissue>
    </source>
</reference>
<dbReference type="AlphaFoldDB" id="A0A9Q1H6X9"/>
<sequence length="62" mass="6955">MVTQPTSHTPGQKMAGLSLLMEQNIHSPQRAPFISVIQEEQKQDSTHARCPTLPGKQQFQQL</sequence>